<name>A0ABR0J2X5_9EURO</name>
<dbReference type="PANTHER" id="PTHR43570">
    <property type="entry name" value="ALDEHYDE DEHYDROGENASE"/>
    <property type="match status" value="1"/>
</dbReference>
<dbReference type="Pfam" id="PF00171">
    <property type="entry name" value="Aldedh"/>
    <property type="match status" value="1"/>
</dbReference>
<dbReference type="InterPro" id="IPR012394">
    <property type="entry name" value="Aldehyde_DH_NAD(P)"/>
</dbReference>
<dbReference type="InterPro" id="IPR016162">
    <property type="entry name" value="Ald_DH_N"/>
</dbReference>
<dbReference type="Proteomes" id="UP001345691">
    <property type="component" value="Unassembled WGS sequence"/>
</dbReference>
<dbReference type="InterPro" id="IPR016161">
    <property type="entry name" value="Ald_DH/histidinol_DH"/>
</dbReference>
<organism evidence="4 5">
    <name type="scientific">Exophiala sideris</name>
    <dbReference type="NCBI Taxonomy" id="1016849"/>
    <lineage>
        <taxon>Eukaryota</taxon>
        <taxon>Fungi</taxon>
        <taxon>Dikarya</taxon>
        <taxon>Ascomycota</taxon>
        <taxon>Pezizomycotina</taxon>
        <taxon>Eurotiomycetes</taxon>
        <taxon>Chaetothyriomycetidae</taxon>
        <taxon>Chaetothyriales</taxon>
        <taxon>Herpotrichiellaceae</taxon>
        <taxon>Exophiala</taxon>
    </lineage>
</organism>
<dbReference type="SUPFAM" id="SSF53720">
    <property type="entry name" value="ALDH-like"/>
    <property type="match status" value="1"/>
</dbReference>
<feature type="domain" description="Aldehyde dehydrogenase" evidence="3">
    <location>
        <begin position="19"/>
        <end position="267"/>
    </location>
</feature>
<dbReference type="InterPro" id="IPR016163">
    <property type="entry name" value="Ald_DH_C"/>
</dbReference>
<comment type="caution">
    <text evidence="4">The sequence shown here is derived from an EMBL/GenBank/DDBJ whole genome shotgun (WGS) entry which is preliminary data.</text>
</comment>
<dbReference type="Gene3D" id="3.40.605.10">
    <property type="entry name" value="Aldehyde Dehydrogenase, Chain A, domain 1"/>
    <property type="match status" value="1"/>
</dbReference>
<protein>
    <recommendedName>
        <fullName evidence="3">Aldehyde dehydrogenase domain-containing protein</fullName>
    </recommendedName>
</protein>
<proteinExistence type="inferred from homology"/>
<dbReference type="InterPro" id="IPR015590">
    <property type="entry name" value="Aldehyde_DH_dom"/>
</dbReference>
<keyword evidence="2" id="KW-0560">Oxidoreductase</keyword>
<accession>A0ABR0J2X5</accession>
<keyword evidence="5" id="KW-1185">Reference proteome</keyword>
<dbReference type="PANTHER" id="PTHR43570:SF16">
    <property type="entry name" value="ALDEHYDE DEHYDROGENASE TYPE III, ISOFORM Q"/>
    <property type="match status" value="1"/>
</dbReference>
<dbReference type="Gene3D" id="3.40.309.10">
    <property type="entry name" value="Aldehyde Dehydrogenase, Chain A, domain 2"/>
    <property type="match status" value="1"/>
</dbReference>
<dbReference type="EMBL" id="JAVRRF010000021">
    <property type="protein sequence ID" value="KAK5054924.1"/>
    <property type="molecule type" value="Genomic_DNA"/>
</dbReference>
<evidence type="ECO:0000256" key="2">
    <source>
        <dbReference type="ARBA" id="ARBA00023002"/>
    </source>
</evidence>
<evidence type="ECO:0000313" key="4">
    <source>
        <dbReference type="EMBL" id="KAK5054924.1"/>
    </source>
</evidence>
<reference evidence="4 5" key="1">
    <citation type="submission" date="2023-08" db="EMBL/GenBank/DDBJ databases">
        <title>Black Yeasts Isolated from many extreme environments.</title>
        <authorList>
            <person name="Coleine C."/>
            <person name="Stajich J.E."/>
            <person name="Selbmann L."/>
        </authorList>
    </citation>
    <scope>NUCLEOTIDE SEQUENCE [LARGE SCALE GENOMIC DNA]</scope>
    <source>
        <strain evidence="4 5">CCFEE 6328</strain>
    </source>
</reference>
<evidence type="ECO:0000259" key="3">
    <source>
        <dbReference type="Pfam" id="PF00171"/>
    </source>
</evidence>
<gene>
    <name evidence="4" type="ORF">LTR69_008492</name>
</gene>
<evidence type="ECO:0000256" key="1">
    <source>
        <dbReference type="ARBA" id="ARBA00009986"/>
    </source>
</evidence>
<sequence>MSAAEVYQTVSTAWTERRLENVLERQKQLAALHSNVKAQNEALTSAIEQDLSVTRANAAEEVRVVLDAVKSLYDELDFPATLRQEQMIKKGSSVSQNLVEIGPSLIEPTASCPLASSLVPLAASVAAGSATILLLNPTTPTTNTLLQKLVHDSFDYEAIAVAPDSSTETKQHLSSRYFAVAVLQDLQSTRETAESLTSANPTIRILEPSTGLPAVFVDRSTSDLQAVAAHINRSIIKPTRQNTSRVPHLCFVDESIIDKLEALLRTREQGPLSDAPEKDVDIFQGLQRSLKTLFPATFKQHRSRSLPALISLSNSE</sequence>
<comment type="similarity">
    <text evidence="1">Belongs to the aldehyde dehydrogenase family.</text>
</comment>
<evidence type="ECO:0000313" key="5">
    <source>
        <dbReference type="Proteomes" id="UP001345691"/>
    </source>
</evidence>